<feature type="region of interest" description="Disordered" evidence="5">
    <location>
        <begin position="194"/>
        <end position="220"/>
    </location>
</feature>
<dbReference type="PANTHER" id="PTHR48112:SF32">
    <property type="entry name" value="HIGH MOBILITY GROUP PROTEIN B3"/>
    <property type="match status" value="1"/>
</dbReference>
<evidence type="ECO:0000256" key="4">
    <source>
        <dbReference type="PROSITE-ProRule" id="PRU00267"/>
    </source>
</evidence>
<comment type="subcellular location">
    <subcellularLocation>
        <location evidence="1">Nucleus</location>
    </subcellularLocation>
</comment>
<dbReference type="GO" id="GO:0003677">
    <property type="term" value="F:DNA binding"/>
    <property type="evidence" value="ECO:0007669"/>
    <property type="project" value="UniProtKB-UniRule"/>
</dbReference>
<evidence type="ECO:0000256" key="1">
    <source>
        <dbReference type="ARBA" id="ARBA00004123"/>
    </source>
</evidence>
<dbReference type="PANTHER" id="PTHR48112">
    <property type="entry name" value="HIGH MOBILITY GROUP PROTEIN DSP1"/>
    <property type="match status" value="1"/>
</dbReference>
<evidence type="ECO:0000313" key="8">
    <source>
        <dbReference type="Proteomes" id="UP000002009"/>
    </source>
</evidence>
<dbReference type="SUPFAM" id="SSF47095">
    <property type="entry name" value="HMG-box"/>
    <property type="match status" value="3"/>
</dbReference>
<evidence type="ECO:0000256" key="3">
    <source>
        <dbReference type="ARBA" id="ARBA00023242"/>
    </source>
</evidence>
<proteinExistence type="predicted"/>
<dbReference type="InterPro" id="IPR050342">
    <property type="entry name" value="HMGB"/>
</dbReference>
<keyword evidence="3 4" id="KW-0539">Nucleus</keyword>
<dbReference type="InterPro" id="IPR036910">
    <property type="entry name" value="HMG_box_dom_sf"/>
</dbReference>
<feature type="domain" description="HMG box" evidence="6">
    <location>
        <begin position="119"/>
        <end position="195"/>
    </location>
</feature>
<dbReference type="GeneID" id="8244527"/>
<dbReference type="OMA" id="TAYLIFC"/>
<evidence type="ECO:0000256" key="5">
    <source>
        <dbReference type="SAM" id="MobiDB-lite"/>
    </source>
</evidence>
<dbReference type="FunCoup" id="C1E8E0">
    <property type="interactions" value="68"/>
</dbReference>
<dbReference type="PROSITE" id="PS50118">
    <property type="entry name" value="HMG_BOX_2"/>
    <property type="match status" value="3"/>
</dbReference>
<dbReference type="CDD" id="cd00084">
    <property type="entry name" value="HMG-box_SF"/>
    <property type="match status" value="1"/>
</dbReference>
<reference evidence="7 8" key="1">
    <citation type="journal article" date="2009" name="Science">
        <title>Green evolution and dynamic adaptations revealed by genomes of the marine picoeukaryotes Micromonas.</title>
        <authorList>
            <person name="Worden A.Z."/>
            <person name="Lee J.H."/>
            <person name="Mock T."/>
            <person name="Rouze P."/>
            <person name="Simmons M.P."/>
            <person name="Aerts A.L."/>
            <person name="Allen A.E."/>
            <person name="Cuvelier M.L."/>
            <person name="Derelle E."/>
            <person name="Everett M.V."/>
            <person name="Foulon E."/>
            <person name="Grimwood J."/>
            <person name="Gundlach H."/>
            <person name="Henrissat B."/>
            <person name="Napoli C."/>
            <person name="McDonald S.M."/>
            <person name="Parker M.S."/>
            <person name="Rombauts S."/>
            <person name="Salamov A."/>
            <person name="Von Dassow P."/>
            <person name="Badger J.H."/>
            <person name="Coutinho P.M."/>
            <person name="Demir E."/>
            <person name="Dubchak I."/>
            <person name="Gentemann C."/>
            <person name="Eikrem W."/>
            <person name="Gready J.E."/>
            <person name="John U."/>
            <person name="Lanier W."/>
            <person name="Lindquist E.A."/>
            <person name="Lucas S."/>
            <person name="Mayer K.F."/>
            <person name="Moreau H."/>
            <person name="Not F."/>
            <person name="Otillar R."/>
            <person name="Panaud O."/>
            <person name="Pangilinan J."/>
            <person name="Paulsen I."/>
            <person name="Piegu B."/>
            <person name="Poliakov A."/>
            <person name="Robbens S."/>
            <person name="Schmutz J."/>
            <person name="Toulza E."/>
            <person name="Wyss T."/>
            <person name="Zelensky A."/>
            <person name="Zhou K."/>
            <person name="Armbrust E.V."/>
            <person name="Bhattacharya D."/>
            <person name="Goodenough U.W."/>
            <person name="Van de Peer Y."/>
            <person name="Grigoriev I.V."/>
        </authorList>
    </citation>
    <scope>NUCLEOTIDE SEQUENCE [LARGE SCALE GENOMIC DNA]</scope>
    <source>
        <strain evidence="8">RCC299 / NOUM17</strain>
    </source>
</reference>
<sequence length="292" mass="34012">MPKRKQEDGMTIKPPKRARTAYLVFCDRYREQIMRAVHPQPNAKFTREEMQAVTTKLAELWKNISPNELKECKAEADILKGQYEAEKAKFPAGSLKRHHKKGKKAKNQTILVEGQGEKPKRARTAYLIFCDKYRNQIMKEVHSNPNTKFTREEMQQVTTRLANMWRNVTPTELASCKMEADLCKEEYKKQKDSYRAPVYAPASKSKKGKKEKADNGKPKRPRTAYLLFAEDCRSKLKKTQPDLGFTDVSKVVSSEWKELPENKKQQYVRNAEKEQEKHRVLKAQWEAKHPVA</sequence>
<feature type="domain" description="HMG box" evidence="6">
    <location>
        <begin position="15"/>
        <end position="91"/>
    </location>
</feature>
<feature type="DNA-binding region" description="HMG box" evidence="4">
    <location>
        <begin position="15"/>
        <end position="91"/>
    </location>
</feature>
<evidence type="ECO:0000256" key="2">
    <source>
        <dbReference type="ARBA" id="ARBA00023125"/>
    </source>
</evidence>
<dbReference type="EMBL" id="CP001327">
    <property type="protein sequence ID" value="ACO64134.1"/>
    <property type="molecule type" value="Genomic_DNA"/>
</dbReference>
<name>C1E8E0_MICCC</name>
<dbReference type="KEGG" id="mis:MICPUN_108452"/>
<dbReference type="AlphaFoldDB" id="C1E8E0"/>
<dbReference type="STRING" id="296587.C1E8E0"/>
<dbReference type="InterPro" id="IPR009071">
    <property type="entry name" value="HMG_box_dom"/>
</dbReference>
<dbReference type="RefSeq" id="XP_002502876.1">
    <property type="nucleotide sequence ID" value="XM_002502830.1"/>
</dbReference>
<accession>C1E8E0</accession>
<dbReference type="SMART" id="SM00398">
    <property type="entry name" value="HMG"/>
    <property type="match status" value="3"/>
</dbReference>
<feature type="DNA-binding region" description="HMG box" evidence="4">
    <location>
        <begin position="218"/>
        <end position="286"/>
    </location>
</feature>
<keyword evidence="2 4" id="KW-0238">DNA-binding</keyword>
<protein>
    <submittedName>
        <fullName evidence="7">High-mobility protein</fullName>
    </submittedName>
</protein>
<feature type="DNA-binding region" description="HMG box" evidence="4">
    <location>
        <begin position="119"/>
        <end position="195"/>
    </location>
</feature>
<gene>
    <name evidence="7" type="ORF">MICPUN_108452</name>
</gene>
<dbReference type="Gene3D" id="1.10.30.10">
    <property type="entry name" value="High mobility group box domain"/>
    <property type="match status" value="3"/>
</dbReference>
<dbReference type="Proteomes" id="UP000002009">
    <property type="component" value="Chromosome 6"/>
</dbReference>
<organism evidence="7 8">
    <name type="scientific">Micromonas commoda (strain RCC299 / NOUM17 / CCMP2709)</name>
    <name type="common">Picoplanktonic green alga</name>
    <dbReference type="NCBI Taxonomy" id="296587"/>
    <lineage>
        <taxon>Eukaryota</taxon>
        <taxon>Viridiplantae</taxon>
        <taxon>Chlorophyta</taxon>
        <taxon>Mamiellophyceae</taxon>
        <taxon>Mamiellales</taxon>
        <taxon>Mamiellaceae</taxon>
        <taxon>Micromonas</taxon>
    </lineage>
</organism>
<dbReference type="Pfam" id="PF00505">
    <property type="entry name" value="HMG_box"/>
    <property type="match status" value="3"/>
</dbReference>
<keyword evidence="8" id="KW-1185">Reference proteome</keyword>
<dbReference type="OrthoDB" id="1919336at2759"/>
<evidence type="ECO:0000259" key="6">
    <source>
        <dbReference type="PROSITE" id="PS50118"/>
    </source>
</evidence>
<dbReference type="InParanoid" id="C1E8E0"/>
<dbReference type="GO" id="GO:0005634">
    <property type="term" value="C:nucleus"/>
    <property type="evidence" value="ECO:0007669"/>
    <property type="project" value="UniProtKB-SubCell"/>
</dbReference>
<evidence type="ECO:0000313" key="7">
    <source>
        <dbReference type="EMBL" id="ACO64134.1"/>
    </source>
</evidence>
<feature type="domain" description="HMG box" evidence="6">
    <location>
        <begin position="218"/>
        <end position="286"/>
    </location>
</feature>